<dbReference type="PIRSF" id="PIRSF000137">
    <property type="entry name" value="Alcohol_oxidase"/>
    <property type="match status" value="1"/>
</dbReference>
<gene>
    <name evidence="7" type="ORF">PGLA2088_LOCUS17656</name>
</gene>
<name>A0A813J7A4_POLGL</name>
<evidence type="ECO:0000256" key="2">
    <source>
        <dbReference type="ARBA" id="ARBA00010790"/>
    </source>
</evidence>
<dbReference type="InterPro" id="IPR036188">
    <property type="entry name" value="FAD/NAD-bd_sf"/>
</dbReference>
<dbReference type="InterPro" id="IPR007867">
    <property type="entry name" value="GMC_OxRtase_C"/>
</dbReference>
<evidence type="ECO:0000256" key="3">
    <source>
        <dbReference type="ARBA" id="ARBA00022630"/>
    </source>
</evidence>
<organism evidence="7 8">
    <name type="scientific">Polarella glacialis</name>
    <name type="common">Dinoflagellate</name>
    <dbReference type="NCBI Taxonomy" id="89957"/>
    <lineage>
        <taxon>Eukaryota</taxon>
        <taxon>Sar</taxon>
        <taxon>Alveolata</taxon>
        <taxon>Dinophyceae</taxon>
        <taxon>Suessiales</taxon>
        <taxon>Suessiaceae</taxon>
        <taxon>Polarella</taxon>
    </lineage>
</organism>
<dbReference type="Gene3D" id="3.50.50.60">
    <property type="entry name" value="FAD/NAD(P)-binding domain"/>
    <property type="match status" value="1"/>
</dbReference>
<dbReference type="PROSITE" id="PS00624">
    <property type="entry name" value="GMC_OXRED_2"/>
    <property type="match status" value="1"/>
</dbReference>
<dbReference type="SUPFAM" id="SSF51905">
    <property type="entry name" value="FAD/NAD(P)-binding domain"/>
    <property type="match status" value="1"/>
</dbReference>
<evidence type="ECO:0000313" key="7">
    <source>
        <dbReference type="EMBL" id="CAE8671156.1"/>
    </source>
</evidence>
<dbReference type="InterPro" id="IPR000172">
    <property type="entry name" value="GMC_OxRdtase_N"/>
</dbReference>
<dbReference type="InterPro" id="IPR012132">
    <property type="entry name" value="GMC_OxRdtase"/>
</dbReference>
<dbReference type="GO" id="GO:0016614">
    <property type="term" value="F:oxidoreductase activity, acting on CH-OH group of donors"/>
    <property type="evidence" value="ECO:0007669"/>
    <property type="project" value="InterPro"/>
</dbReference>
<dbReference type="Proteomes" id="UP000626109">
    <property type="component" value="Unassembled WGS sequence"/>
</dbReference>
<comment type="similarity">
    <text evidence="2">Belongs to the GMC oxidoreductase family.</text>
</comment>
<feature type="binding site" evidence="5">
    <location>
        <begin position="365"/>
        <end position="366"/>
    </location>
    <ligand>
        <name>FAD</name>
        <dbReference type="ChEBI" id="CHEBI:57692"/>
    </ligand>
</feature>
<proteinExistence type="inferred from homology"/>
<dbReference type="GO" id="GO:0050660">
    <property type="term" value="F:flavin adenine dinucleotide binding"/>
    <property type="evidence" value="ECO:0007669"/>
    <property type="project" value="InterPro"/>
</dbReference>
<dbReference type="AlphaFoldDB" id="A0A813J7A4"/>
<reference evidence="7" key="1">
    <citation type="submission" date="2021-02" db="EMBL/GenBank/DDBJ databases">
        <authorList>
            <person name="Dougan E. K."/>
            <person name="Rhodes N."/>
            <person name="Thang M."/>
            <person name="Chan C."/>
        </authorList>
    </citation>
    <scope>NUCLEOTIDE SEQUENCE</scope>
</reference>
<accession>A0A813J7A4</accession>
<evidence type="ECO:0000313" key="8">
    <source>
        <dbReference type="Proteomes" id="UP000626109"/>
    </source>
</evidence>
<dbReference type="PANTHER" id="PTHR11552">
    <property type="entry name" value="GLUCOSE-METHANOL-CHOLINE GMC OXIDOREDUCTASE"/>
    <property type="match status" value="1"/>
</dbReference>
<dbReference type="EMBL" id="CAJNNW010023808">
    <property type="protein sequence ID" value="CAE8671156.1"/>
    <property type="molecule type" value="Genomic_DNA"/>
</dbReference>
<keyword evidence="3" id="KW-0285">Flavoprotein</keyword>
<dbReference type="Pfam" id="PF05199">
    <property type="entry name" value="GMC_oxred_C"/>
    <property type="match status" value="1"/>
</dbReference>
<feature type="domain" description="Glucose-methanol-choline oxidoreductase N-terminal" evidence="6">
    <location>
        <begin position="71"/>
        <end position="85"/>
    </location>
</feature>
<comment type="cofactor">
    <cofactor evidence="1 5">
        <name>FAD</name>
        <dbReference type="ChEBI" id="CHEBI:57692"/>
    </cofactor>
</comment>
<dbReference type="SUPFAM" id="SSF54373">
    <property type="entry name" value="FAD-linked reductases, C-terminal domain"/>
    <property type="match status" value="1"/>
</dbReference>
<dbReference type="PANTHER" id="PTHR11552:SF147">
    <property type="entry name" value="CHOLINE DEHYDROGENASE, MITOCHONDRIAL"/>
    <property type="match status" value="1"/>
</dbReference>
<keyword evidence="4 5" id="KW-0274">FAD</keyword>
<evidence type="ECO:0000259" key="6">
    <source>
        <dbReference type="PROSITE" id="PS00624"/>
    </source>
</evidence>
<evidence type="ECO:0000256" key="1">
    <source>
        <dbReference type="ARBA" id="ARBA00001974"/>
    </source>
</evidence>
<feature type="binding site" evidence="5">
    <location>
        <position position="34"/>
    </location>
    <ligand>
        <name>FAD</name>
        <dbReference type="ChEBI" id="CHEBI:57692"/>
    </ligand>
</feature>
<dbReference type="Pfam" id="PF00732">
    <property type="entry name" value="GMC_oxred_N"/>
    <property type="match status" value="1"/>
</dbReference>
<evidence type="ECO:0000256" key="4">
    <source>
        <dbReference type="ARBA" id="ARBA00022827"/>
    </source>
</evidence>
<dbReference type="Gene3D" id="3.30.410.40">
    <property type="match status" value="1"/>
</dbReference>
<protein>
    <recommendedName>
        <fullName evidence="6">Glucose-methanol-choline oxidoreductase N-terminal domain-containing protein</fullName>
    </recommendedName>
</protein>
<comment type="caution">
    <text evidence="7">The sequence shown here is derived from an EMBL/GenBank/DDBJ whole genome shotgun (WGS) entry which is preliminary data.</text>
</comment>
<evidence type="ECO:0000256" key="5">
    <source>
        <dbReference type="PIRSR" id="PIRSR000137-2"/>
    </source>
</evidence>
<sequence length="442" mass="47716">MNSSKRGWPRRGSAALIHERSHLKNLRVQTSATVHRILFDGTRAVGVAVSLSADKPAMNVSATKGVILAAGAIFTPQLLQLSGIGQKDLLNRLGVQPVVPELPVGRNFIDRLVMNLALRSAKKMPLSIGYVVAMNTSLNMTIEVEAGGAINSEFAIASLALDQPSNRNEILRGFMTGLMRSPTDKKPTALAENINNGMDMLVLQHEALSRGWVEAVSLDPHVPPKVKANYWADQRDFVNQWRGIQELLKIAGAESMRPWVARKIEVDIPHSSLSKEFKCALLGDSYRGKGAKDTPFAIIPCLPLEPAGPEDWSKWLQEHHVSSYHYFGTAAFGSVVDGGEFTVKGTTGLHVVDASVFPDPTRINPQHSIMTIGHYVGARLARRSQAAANVAETETAAVVGEAASLAPGSSHSPSAAEAEAVVSHIGRRRRRASLLAAKDFVD</sequence>